<dbReference type="EMBL" id="CP117413">
    <property type="protein sequence ID" value="WCT75758.1"/>
    <property type="molecule type" value="Genomic_DNA"/>
</dbReference>
<dbReference type="Proteomes" id="UP001220395">
    <property type="component" value="Plasmid unnamed2"/>
</dbReference>
<evidence type="ECO:0000313" key="3">
    <source>
        <dbReference type="Proteomes" id="UP001220395"/>
    </source>
</evidence>
<keyword evidence="3" id="KW-1185">Reference proteome</keyword>
<name>A0ABY7TRV0_9SPHN</name>
<protein>
    <submittedName>
        <fullName evidence="2">Uncharacterized protein</fullName>
    </submittedName>
</protein>
<reference evidence="2 3" key="1">
    <citation type="submission" date="2023-02" db="EMBL/GenBank/DDBJ databases">
        <title>Genome sequence of Sphingomonas naphthae.</title>
        <authorList>
            <person name="Kim S."/>
            <person name="Heo J."/>
            <person name="Kwon S.-W."/>
        </authorList>
    </citation>
    <scope>NUCLEOTIDE SEQUENCE [LARGE SCALE GENOMIC DNA]</scope>
    <source>
        <strain evidence="2 3">KACC 18716</strain>
        <plasmid evidence="2 3">unnamed2</plasmid>
    </source>
</reference>
<gene>
    <name evidence="2" type="ORF">PQ455_20475</name>
</gene>
<keyword evidence="2" id="KW-0614">Plasmid</keyword>
<evidence type="ECO:0000256" key="1">
    <source>
        <dbReference type="SAM" id="MobiDB-lite"/>
    </source>
</evidence>
<feature type="region of interest" description="Disordered" evidence="1">
    <location>
        <begin position="296"/>
        <end position="321"/>
    </location>
</feature>
<evidence type="ECO:0000313" key="2">
    <source>
        <dbReference type="EMBL" id="WCT75758.1"/>
    </source>
</evidence>
<proteinExistence type="predicted"/>
<accession>A0ABY7TRV0</accession>
<dbReference type="RefSeq" id="WP_273691982.1">
    <property type="nucleotide sequence ID" value="NZ_CP117413.1"/>
</dbReference>
<organism evidence="2 3">
    <name type="scientific">Sphingomonas naphthae</name>
    <dbReference type="NCBI Taxonomy" id="1813468"/>
    <lineage>
        <taxon>Bacteria</taxon>
        <taxon>Pseudomonadati</taxon>
        <taxon>Pseudomonadota</taxon>
        <taxon>Alphaproteobacteria</taxon>
        <taxon>Sphingomonadales</taxon>
        <taxon>Sphingomonadaceae</taxon>
        <taxon>Sphingomonas</taxon>
    </lineage>
</organism>
<geneLocation type="plasmid" evidence="2 3">
    <name>unnamed2</name>
</geneLocation>
<sequence>MLTQATGVEPVALAPGIFALFRSPEEEQDFLLERRRGRRASTSAYRADRPAKTAVARPQLADRIATAIDAIAGFALERGRLPHADEVPSDVHDLLAAERVSFTRAIEASQDTDIDAELFARAAAERRDDLLVHQALNILNRSRTAARPSPAMVRDIRKHFGSQQQFGEQALEYLHALADPQRTVTAMERASDAGFGAIDEDGRLVIDSERVADLEGVLRCYVGCALYLSGDIEQEHIVRLDPLRRRTTLFSLTGRRQPFPETMTSITIDLKRQDVIIRDDVRILLRKADVFGMPRRSRQRSAEREHRSAAGIEEAKVLAKR</sequence>
<feature type="compositionally biased region" description="Basic and acidic residues" evidence="1">
    <location>
        <begin position="300"/>
        <end position="321"/>
    </location>
</feature>